<accession>A0A024G5I3</accession>
<keyword evidence="3" id="KW-1185">Reference proteome</keyword>
<dbReference type="OrthoDB" id="26525at2759"/>
<evidence type="ECO:0000256" key="1">
    <source>
        <dbReference type="SAM" id="MobiDB-lite"/>
    </source>
</evidence>
<dbReference type="InParanoid" id="A0A024G5I3"/>
<gene>
    <name evidence="2" type="ORF">BN9_025970</name>
</gene>
<dbReference type="STRING" id="65357.A0A024G5I3"/>
<evidence type="ECO:0000313" key="3">
    <source>
        <dbReference type="Proteomes" id="UP000053237"/>
    </source>
</evidence>
<reference evidence="2 3" key="1">
    <citation type="submission" date="2012-05" db="EMBL/GenBank/DDBJ databases">
        <title>Recombination and specialization in a pathogen metapopulation.</title>
        <authorList>
            <person name="Gardiner A."/>
            <person name="Kemen E."/>
            <person name="Schultz-Larsen T."/>
            <person name="MacLean D."/>
            <person name="Van Oosterhout C."/>
            <person name="Jones J.D.G."/>
        </authorList>
    </citation>
    <scope>NUCLEOTIDE SEQUENCE [LARGE SCALE GENOMIC DNA]</scope>
    <source>
        <strain evidence="2 3">Ac Nc2</strain>
    </source>
</reference>
<organism evidence="2 3">
    <name type="scientific">Albugo candida</name>
    <dbReference type="NCBI Taxonomy" id="65357"/>
    <lineage>
        <taxon>Eukaryota</taxon>
        <taxon>Sar</taxon>
        <taxon>Stramenopiles</taxon>
        <taxon>Oomycota</taxon>
        <taxon>Peronosporomycetes</taxon>
        <taxon>Albuginales</taxon>
        <taxon>Albuginaceae</taxon>
        <taxon>Albugo</taxon>
    </lineage>
</organism>
<feature type="region of interest" description="Disordered" evidence="1">
    <location>
        <begin position="1"/>
        <end position="33"/>
    </location>
</feature>
<evidence type="ECO:0000313" key="2">
    <source>
        <dbReference type="EMBL" id="CCI41813.1"/>
    </source>
</evidence>
<proteinExistence type="predicted"/>
<feature type="compositionally biased region" description="Basic and acidic residues" evidence="1">
    <location>
        <begin position="2225"/>
        <end position="2235"/>
    </location>
</feature>
<dbReference type="EMBL" id="CAIX01000025">
    <property type="protein sequence ID" value="CCI41813.1"/>
    <property type="molecule type" value="Genomic_DNA"/>
</dbReference>
<feature type="compositionally biased region" description="Basic and acidic residues" evidence="1">
    <location>
        <begin position="16"/>
        <end position="33"/>
    </location>
</feature>
<comment type="caution">
    <text evidence="2">The sequence shown here is derived from an EMBL/GenBank/DDBJ whole genome shotgun (WGS) entry which is preliminary data.</text>
</comment>
<name>A0A024G5I3_9STRA</name>
<protein>
    <submittedName>
        <fullName evidence="2">Uncharacterized protein</fullName>
    </submittedName>
</protein>
<dbReference type="Proteomes" id="UP000053237">
    <property type="component" value="Unassembled WGS sequence"/>
</dbReference>
<feature type="region of interest" description="Disordered" evidence="1">
    <location>
        <begin position="2223"/>
        <end position="2253"/>
    </location>
</feature>
<sequence>MFKSMKRGRSTQIADHPLHQSPDRTAKQAEKRTTRATLTSKLYSEKLEHEIEKDNAFKCSLKSLRKYFQDIEEEVTTQFACCQPAVQDESRQIPTLFQIYAKVLNEIQSCLPSTDIYIGEYEALTETSTPRVMYVAASSESKMLYRTLLLSYENNDNKKKNRTTAAFQAILGRIAVIIHDIANSLIPLHRFDNENSTGAFACFPLLDMPSNVESVVSGVICLDTCRAARRSLPQKMSPPELHAFLSEYMGLGMVAKELRKLEISGEKLFEMSRSQLRHLLEFQGISIEDRRKLHFILTSIRKGLPIANLVPSSRQTIQFTKKYTSLFQSEAVLEYLQEVAALLGSCLKRYRRYHWLLILSNCQNAADANTMRTRGLGCGHFMIYKVYHKTLWAIYKALLAVDNISIWRICKSEDAKIHLLSTLRIQSDRLLPFVHCDVHEMKRVTLYKFSQIPVDEIHVRQDEARIDLQPLIQGHVISLERCTSPGYSDLCRTKILSDTQENLHSGWKALYTVKWKDGTIEILSWERILHSLSLRPMHPGDLELKKFTRKVRTSLNGYEIMEKAESNIVINMEDSNSMVLILDIASTDWIFYTQIDLNRSYHVGPDDERFLNRLQAATISNLRQACDYESCHRKLKLSYDRIKFLRQSLDHSAFEVHNQISLDIIKSVSQDIQNASLCHSLQVFALKDERIQVLFDSICLEASNSKSSYIASELPALFKLILTSKITLIEIPDRTIHELAKMDCRNEKSTMKKEAFICNSCPCMVVPLYHQDRAVGVMIVNGISSFLAKPIKTIFEYFENAAEIISLSLYSARSVTILQQIRSKVFREIATPHQIFYYCMEAVRDNFPGMPKVQLLSIAPNTNVASLMYEFSNVERLLISNSQEPEYSYFHKVEPMSFWADDLSDGSIATNFDLPIELVPKYRVAARQFSFATYPIKDVSLHEFGSSCSTIKTTSIRVGFPETASIYFAPPPVAIYRSVHLPFIAEYKDEDDKASLALKAFFGTRRYLGTFISDMGLPLFATNRLMEHKNEKEQGKEKPLKLYLTCTATHMGIKEQVFLDHIGKILSNSYYTFRVRENRSRIRVQCVKEFSEFCKSLLARICTNAPPRFEPIEELKCEILLEAQEKLISLLGDTMPGANAYIGMYQPRQQRLYYSCASKTSSMRGRYLNHENGISFYALSSSNVLIVKSEDIASDLLMFRKFGGRVHIFDADDTNMWPYVIVPIGRYGTLSVDNVTDHAILSADKMSPEPGIIDTLISMANILKEAIHSIRVVTLSWRKDSLRKSLAQIRTSSEAVLKVPTDCIYNQVSSASTYISSRSHQTSSSLLSFLQCAIESLEEAICGINAYIGMVQPLCEKLHFTSSTQSSNMLNKFVSTWDSIYFEAFLSTKTITNSLTADPTSPQRIQRSEIGSYSLLQSQENESVLFCTSIPSFGVLVVDTFAGAAGNWFGNDDCCPEREVTESLEAIANLISHALRNAYTQEAIVTMDTLKNAKVKTCHELFRHIVLTLSQNLLSLIAIRAVRVPMEILSDTAATSKSSGVEELAYMANKNDGVCTNASMMTNDSAIIQETRRYFNAKRIGAADTQSQRKSPEHLPLIAFPCEGEDINILFVHQTYLVKNAQLHPCATMIILKRAQDKCQKRTSYDAQGELENSFGLDESVFISQIYRRTNLLIKQCNSTIRRATEQQKVRALLQRIEVEMESIAAFPALKQFYTSHIDSILEAISLSLNCVEEPAHLFLAECDLKKNTAQIVATSSKRLTMKHQSLKLDSRHANRYDPDMKADLRVRLGEIILSCVTSGKLLLSELSSDCIGNSKGETSTRVDFIADSPDTLLAVPVGRTRVMCIERLHLNSEVTPSRLKVHEEAYKCIEKCVRVFLKFCADELDRIISVNRLRCSYEEILACTHQPQKISLREYFGLLMRILNRDLTGVQSQQIMILGEDFVSNYRVVCWQHFPIPRLTEGLIQHFCYLEGCDSEYLKDGQNIHFENQLCLPMTNLPRTLDHSRSENGRPVHGIEKRGNFTLVCMALMLDSTVSIEPRIALCVYQTSDQYHNWRHRTYFEAFGAVACYVYARLYPSWVLKTYSLELYCRLEQEINLLRWMSSDHKYKHGQNQVDISRISGNIVCIDLETGSDAVNIRVPYSNMSNEKMISNSKFRKRLKQLYASNKKYNIFASKRLTENVLPVDEIDLWVDHVDKKQSSTDRYAQLKMILQYPLHILHHKTEKPKDNKTEKPKGYAVPVPKSRKGSSNKVLPSAIKRASSRALFTDVANVRRKHLKLKLYPYVRGYTASDHIIHQSELTKRDVTIEYIIFSGVEIESAKMAQSMESILERTTQHASLYTKSVNQCSIGGGRCLWKESPSDFAFVELGGYYLYTLWEECLKTLDEQLEAIEVDLKSYMMKFEQGKRLPFVRVMKPYGDVKCKGSLNNGNEVLEKVVVVLLRIALILSRSKFNSEDFKQIVELKGTQVVLEVLNTSSLNQLRALDLKAPEFAYKRSCARILFHQNADAFLTPMDFEASATVNFIENEDVLDNPFYAIYNLEIVFLSIIQYLEVMQTLNEAKDSSFIYLVTKLQSQVRIRLSRKLLNSRRLQINAIKKLQRFTRRYLEKKHSFQLESARAASAIQRTWRNSKNYQT</sequence>